<evidence type="ECO:0000256" key="1">
    <source>
        <dbReference type="ARBA" id="ARBA00004442"/>
    </source>
</evidence>
<dbReference type="PRINTS" id="PR01021">
    <property type="entry name" value="OMPADOMAIN"/>
</dbReference>
<reference evidence="7 8" key="1">
    <citation type="journal article" date="2018" name="Antonie Van Leeuwenhoek">
        <title>Larkinella terrae sp. nov., isolated from soil on Jeju Island, South Korea.</title>
        <authorList>
            <person name="Ten L.N."/>
            <person name="Jeon J."/>
            <person name="Park S.J."/>
            <person name="Park S."/>
            <person name="Lee S.Y."/>
            <person name="Kim M.K."/>
            <person name="Jung H.Y."/>
        </authorList>
    </citation>
    <scope>NUCLEOTIDE SEQUENCE [LARGE SCALE GENOMIC DNA]</scope>
    <source>
        <strain evidence="7 8">KCTC 52001</strain>
    </source>
</reference>
<dbReference type="InterPro" id="IPR039567">
    <property type="entry name" value="Gly-zipper"/>
</dbReference>
<evidence type="ECO:0000313" key="7">
    <source>
        <dbReference type="EMBL" id="MRS62493.1"/>
    </source>
</evidence>
<dbReference type="PANTHER" id="PTHR30329:SF21">
    <property type="entry name" value="LIPOPROTEIN YIAD-RELATED"/>
    <property type="match status" value="1"/>
</dbReference>
<dbReference type="Proteomes" id="UP000441754">
    <property type="component" value="Unassembled WGS sequence"/>
</dbReference>
<gene>
    <name evidence="7" type="ORF">GJJ30_14420</name>
</gene>
<protein>
    <submittedName>
        <fullName evidence="7">OmpA family protein</fullName>
    </submittedName>
</protein>
<evidence type="ECO:0000313" key="8">
    <source>
        <dbReference type="Proteomes" id="UP000441754"/>
    </source>
</evidence>
<dbReference type="GO" id="GO:0009279">
    <property type="term" value="C:cell outer membrane"/>
    <property type="evidence" value="ECO:0007669"/>
    <property type="project" value="UniProtKB-SubCell"/>
</dbReference>
<dbReference type="InterPro" id="IPR036737">
    <property type="entry name" value="OmpA-like_sf"/>
</dbReference>
<feature type="compositionally biased region" description="Polar residues" evidence="5">
    <location>
        <begin position="204"/>
        <end position="214"/>
    </location>
</feature>
<dbReference type="Pfam" id="PF00691">
    <property type="entry name" value="OmpA"/>
    <property type="match status" value="1"/>
</dbReference>
<comment type="caution">
    <text evidence="7">The sequence shown here is derived from an EMBL/GenBank/DDBJ whole genome shotgun (WGS) entry which is preliminary data.</text>
</comment>
<evidence type="ECO:0000256" key="3">
    <source>
        <dbReference type="ARBA" id="ARBA00023237"/>
    </source>
</evidence>
<dbReference type="SUPFAM" id="SSF103088">
    <property type="entry name" value="OmpA-like"/>
    <property type="match status" value="1"/>
</dbReference>
<evidence type="ECO:0000259" key="6">
    <source>
        <dbReference type="PROSITE" id="PS51123"/>
    </source>
</evidence>
<dbReference type="InterPro" id="IPR006664">
    <property type="entry name" value="OMP_bac"/>
</dbReference>
<name>A0A7K0EKW5_9BACT</name>
<dbReference type="InterPro" id="IPR050330">
    <property type="entry name" value="Bact_OuterMem_StrucFunc"/>
</dbReference>
<keyword evidence="2 4" id="KW-0472">Membrane</keyword>
<dbReference type="AlphaFoldDB" id="A0A7K0EKW5"/>
<proteinExistence type="predicted"/>
<evidence type="ECO:0000256" key="2">
    <source>
        <dbReference type="ARBA" id="ARBA00023136"/>
    </source>
</evidence>
<evidence type="ECO:0000256" key="4">
    <source>
        <dbReference type="PROSITE-ProRule" id="PRU00473"/>
    </source>
</evidence>
<dbReference type="OrthoDB" id="9782229at2"/>
<accession>A0A7K0EKW5</accession>
<feature type="region of interest" description="Disordered" evidence="5">
    <location>
        <begin position="191"/>
        <end position="215"/>
    </location>
</feature>
<organism evidence="7 8">
    <name type="scientific">Larkinella terrae</name>
    <dbReference type="NCBI Taxonomy" id="2025311"/>
    <lineage>
        <taxon>Bacteria</taxon>
        <taxon>Pseudomonadati</taxon>
        <taxon>Bacteroidota</taxon>
        <taxon>Cytophagia</taxon>
        <taxon>Cytophagales</taxon>
        <taxon>Spirosomataceae</taxon>
        <taxon>Larkinella</taxon>
    </lineage>
</organism>
<comment type="subcellular location">
    <subcellularLocation>
        <location evidence="1">Cell outer membrane</location>
    </subcellularLocation>
</comment>
<keyword evidence="8" id="KW-1185">Reference proteome</keyword>
<evidence type="ECO:0000256" key="5">
    <source>
        <dbReference type="SAM" id="MobiDB-lite"/>
    </source>
</evidence>
<dbReference type="Gene3D" id="3.30.1330.60">
    <property type="entry name" value="OmpA-like domain"/>
    <property type="match status" value="1"/>
</dbReference>
<feature type="domain" description="OmpA-like" evidence="6">
    <location>
        <begin position="109"/>
        <end position="227"/>
    </location>
</feature>
<dbReference type="PRINTS" id="PR01023">
    <property type="entry name" value="NAFLGMOTY"/>
</dbReference>
<keyword evidence="3" id="KW-0998">Cell outer membrane</keyword>
<dbReference type="InterPro" id="IPR006665">
    <property type="entry name" value="OmpA-like"/>
</dbReference>
<dbReference type="PROSITE" id="PS51123">
    <property type="entry name" value="OMPA_2"/>
    <property type="match status" value="1"/>
</dbReference>
<sequence>MINHSQSLGFIKMRAVAIVLAGSILVVDTMTGCKSIRKNTNNTQRGAIIGAGAGAVAGGLIGRKSGNTAIGAILGATVGGAGGALIGRQMDKQAEELRRRLENARIERVGEGIKITFDSDFLFDVDKYNLKSANRANIEKLAETLKKYDDTEVLIEGHADNTGSDQHNLTLSERRAKTVAKILQSEGIKGNRVTEKGYGESQPIADNSSASGRQQNRRVEVAIFANEKLRKAAERGTIGDITANR</sequence>
<dbReference type="PANTHER" id="PTHR30329">
    <property type="entry name" value="STATOR ELEMENT OF FLAGELLAR MOTOR COMPLEX"/>
    <property type="match status" value="1"/>
</dbReference>
<dbReference type="CDD" id="cd07185">
    <property type="entry name" value="OmpA_C-like"/>
    <property type="match status" value="1"/>
</dbReference>
<dbReference type="Pfam" id="PF13488">
    <property type="entry name" value="Gly-zipper_Omp"/>
    <property type="match status" value="1"/>
</dbReference>
<dbReference type="EMBL" id="WJXZ01000007">
    <property type="protein sequence ID" value="MRS62493.1"/>
    <property type="molecule type" value="Genomic_DNA"/>
</dbReference>